<keyword evidence="3" id="KW-1185">Reference proteome</keyword>
<dbReference type="Proteomes" id="UP000191691">
    <property type="component" value="Unassembled WGS sequence"/>
</dbReference>
<evidence type="ECO:0000313" key="2">
    <source>
        <dbReference type="EMBL" id="OQE88357.1"/>
    </source>
</evidence>
<comment type="caution">
    <text evidence="2">The sequence shown here is derived from an EMBL/GenBank/DDBJ whole genome shotgun (WGS) entry which is preliminary data.</text>
</comment>
<feature type="compositionally biased region" description="Basic and acidic residues" evidence="1">
    <location>
        <begin position="109"/>
        <end position="122"/>
    </location>
</feature>
<sequence>MTPSDFERSHLSISRMLRWPFVRPFLEFRKDQTLPLVVAGEGVEVSAPQSTLASGTSKSMRAASLADRIERPPPKECSLLYPDGRRENLRIANNPFLLERSRGRSSGSEYEKNRLEKGVKRI</sequence>
<accession>A0A1V6YLZ7</accession>
<dbReference type="EMBL" id="MOOB01000017">
    <property type="protein sequence ID" value="OQE88357.1"/>
    <property type="molecule type" value="Genomic_DNA"/>
</dbReference>
<dbReference type="AlphaFoldDB" id="A0A1V6YLZ7"/>
<evidence type="ECO:0000256" key="1">
    <source>
        <dbReference type="SAM" id="MobiDB-lite"/>
    </source>
</evidence>
<proteinExistence type="predicted"/>
<organism evidence="2 3">
    <name type="scientific">Penicillium nalgiovense</name>
    <dbReference type="NCBI Taxonomy" id="60175"/>
    <lineage>
        <taxon>Eukaryota</taxon>
        <taxon>Fungi</taxon>
        <taxon>Dikarya</taxon>
        <taxon>Ascomycota</taxon>
        <taxon>Pezizomycotina</taxon>
        <taxon>Eurotiomycetes</taxon>
        <taxon>Eurotiomycetidae</taxon>
        <taxon>Eurotiales</taxon>
        <taxon>Aspergillaceae</taxon>
        <taxon>Penicillium</taxon>
    </lineage>
</organism>
<reference evidence="3" key="1">
    <citation type="journal article" date="2017" name="Nat. Microbiol.">
        <title>Global analysis of biosynthetic gene clusters reveals vast potential of secondary metabolite production in Penicillium species.</title>
        <authorList>
            <person name="Nielsen J.C."/>
            <person name="Grijseels S."/>
            <person name="Prigent S."/>
            <person name="Ji B."/>
            <person name="Dainat J."/>
            <person name="Nielsen K.F."/>
            <person name="Frisvad J.C."/>
            <person name="Workman M."/>
            <person name="Nielsen J."/>
        </authorList>
    </citation>
    <scope>NUCLEOTIDE SEQUENCE [LARGE SCALE GENOMIC DNA]</scope>
    <source>
        <strain evidence="3">IBT 13039</strain>
    </source>
</reference>
<gene>
    <name evidence="2" type="ORF">PENNAL_c0017G08671</name>
</gene>
<protein>
    <submittedName>
        <fullName evidence="2">Uncharacterized protein</fullName>
    </submittedName>
</protein>
<feature type="region of interest" description="Disordered" evidence="1">
    <location>
        <begin position="101"/>
        <end position="122"/>
    </location>
</feature>
<evidence type="ECO:0000313" key="3">
    <source>
        <dbReference type="Proteomes" id="UP000191691"/>
    </source>
</evidence>
<name>A0A1V6YLZ7_PENNA</name>